<comment type="caution">
    <text evidence="7">The sequence shown here is derived from an EMBL/GenBank/DDBJ whole genome shotgun (WGS) entry which is preliminary data.</text>
</comment>
<dbReference type="GO" id="GO:0043022">
    <property type="term" value="F:ribosome binding"/>
    <property type="evidence" value="ECO:0007669"/>
    <property type="project" value="InterPro"/>
</dbReference>
<keyword evidence="3" id="KW-0078">Bacteriocin</keyword>
<evidence type="ECO:0000256" key="4">
    <source>
        <dbReference type="SAM" id="MobiDB-lite"/>
    </source>
</evidence>
<evidence type="ECO:0000313" key="8">
    <source>
        <dbReference type="Proteomes" id="UP000582981"/>
    </source>
</evidence>
<evidence type="ECO:0000256" key="2">
    <source>
        <dbReference type="ARBA" id="ARBA00023022"/>
    </source>
</evidence>
<evidence type="ECO:0000256" key="1">
    <source>
        <dbReference type="ARBA" id="ARBA00022529"/>
    </source>
</evidence>
<protein>
    <submittedName>
        <fullName evidence="7">S-type pyocin domain-containing protein</fullName>
    </submittedName>
</protein>
<dbReference type="InterPro" id="IPR036302">
    <property type="entry name" value="Pyosin/cloacin_T_dom_sf"/>
</dbReference>
<dbReference type="InterPro" id="IPR036725">
    <property type="entry name" value="ColE3_ribonuclease_sf"/>
</dbReference>
<dbReference type="Proteomes" id="UP000582981">
    <property type="component" value="Unassembled WGS sequence"/>
</dbReference>
<dbReference type="EMBL" id="JACAPU010000002">
    <property type="protein sequence ID" value="NWB45333.1"/>
    <property type="molecule type" value="Genomic_DNA"/>
</dbReference>
<keyword evidence="1" id="KW-0929">Antimicrobial</keyword>
<evidence type="ECO:0000259" key="5">
    <source>
        <dbReference type="Pfam" id="PF06958"/>
    </source>
</evidence>
<organism evidence="7 8">
    <name type="scientific">Pseudomonas gingeri</name>
    <dbReference type="NCBI Taxonomy" id="117681"/>
    <lineage>
        <taxon>Bacteria</taxon>
        <taxon>Pseudomonadati</taxon>
        <taxon>Pseudomonadota</taxon>
        <taxon>Gammaproteobacteria</taxon>
        <taxon>Pseudomonadales</taxon>
        <taxon>Pseudomonadaceae</taxon>
        <taxon>Pseudomonas</taxon>
    </lineage>
</organism>
<feature type="region of interest" description="Disordered" evidence="4">
    <location>
        <begin position="373"/>
        <end position="401"/>
    </location>
</feature>
<dbReference type="Pfam" id="PF09000">
    <property type="entry name" value="Cytotoxic"/>
    <property type="match status" value="1"/>
</dbReference>
<dbReference type="AlphaFoldDB" id="A0A7Y7W9K1"/>
<dbReference type="SUPFAM" id="SSF63840">
    <property type="entry name" value="Ribonuclease domain of colicin E3"/>
    <property type="match status" value="1"/>
</dbReference>
<dbReference type="Pfam" id="PF06958">
    <property type="entry name" value="Pyocin_S"/>
    <property type="match status" value="1"/>
</dbReference>
<dbReference type="Gene3D" id="3.10.380.10">
    <property type="entry name" value="Colicin E3-like ribonuclease domain"/>
    <property type="match status" value="1"/>
</dbReference>
<keyword evidence="2" id="KW-0044">Antibiotic</keyword>
<evidence type="ECO:0000313" key="7">
    <source>
        <dbReference type="EMBL" id="NWB45333.1"/>
    </source>
</evidence>
<dbReference type="InterPro" id="IPR009105">
    <property type="entry name" value="Colicin_E3_ribonuclease"/>
</dbReference>
<sequence length="401" mass="43637">MGLKWGNDFFEKHDKKGCLFCRPGQPCSWCNEPGWRAESWGCFGGVEQNDPAQAPPQIPLQKESWLLPKPSQGAIFAKSCEPANWCCTEAGTVTEPASHFGKVMVSKTKAIPPGAAALGVTLEADAALGRIAGGGIVQEGFRWMLRSAMVAGGGATVFIAGMLPARLGDGTLYSDDELRQMAAAASRVRFQFRHDAEGVLQLYGIHTAASGDDSVRIVKAQWRADGRTLEAHLGDGITLLWTPNGGPLLTPELTFPEHTDAPMGSILVHPIEEGVDSQIDGYPVADDVTLGDRIITFPINSGLKSIYVVFSKPFWRGHSYHPAPKGLTAFPDAKVVPRKTPVQGDGHLRKRWKTRDGTIFEWDSQHGAVEKYNRRGKHLGEFNSETGEQTKPADKTREVEP</sequence>
<dbReference type="RefSeq" id="WP_177143210.1">
    <property type="nucleotide sequence ID" value="NZ_JACAPU010000002.1"/>
</dbReference>
<dbReference type="GO" id="GO:0031640">
    <property type="term" value="P:killing of cells of another organism"/>
    <property type="evidence" value="ECO:0007669"/>
    <property type="project" value="UniProtKB-KW"/>
</dbReference>
<dbReference type="SUPFAM" id="SSF69369">
    <property type="entry name" value="Cloacin translocation domain"/>
    <property type="match status" value="1"/>
</dbReference>
<feature type="domain" description="Pyosin/cloacin translocation" evidence="5">
    <location>
        <begin position="176"/>
        <end position="309"/>
    </location>
</feature>
<proteinExistence type="predicted"/>
<feature type="compositionally biased region" description="Basic and acidic residues" evidence="4">
    <location>
        <begin position="391"/>
        <end position="401"/>
    </location>
</feature>
<reference evidence="7 8" key="1">
    <citation type="submission" date="2020-04" db="EMBL/GenBank/DDBJ databases">
        <title>Molecular characterization of pseudomonads from Agaricus bisporus reveal novel blotch 2 pathogens in Western Europe.</title>
        <authorList>
            <person name="Taparia T."/>
            <person name="Krijger M."/>
            <person name="Haynes E."/>
            <person name="Elpinstone J.G."/>
            <person name="Noble R."/>
            <person name="Van Der Wolf J."/>
        </authorList>
    </citation>
    <scope>NUCLEOTIDE SEQUENCE [LARGE SCALE GENOMIC DNA]</scope>
    <source>
        <strain evidence="7 8">F1001</strain>
    </source>
</reference>
<evidence type="ECO:0000256" key="3">
    <source>
        <dbReference type="ARBA" id="ARBA00023048"/>
    </source>
</evidence>
<dbReference type="GO" id="GO:0042742">
    <property type="term" value="P:defense response to bacterium"/>
    <property type="evidence" value="ECO:0007669"/>
    <property type="project" value="UniProtKB-KW"/>
</dbReference>
<name>A0A7Y7W9K1_9PSED</name>
<accession>A0A7Y7W9K1</accession>
<dbReference type="GO" id="GO:0003723">
    <property type="term" value="F:RNA binding"/>
    <property type="evidence" value="ECO:0007669"/>
    <property type="project" value="InterPro"/>
</dbReference>
<dbReference type="GO" id="GO:0016788">
    <property type="term" value="F:hydrolase activity, acting on ester bonds"/>
    <property type="evidence" value="ECO:0007669"/>
    <property type="project" value="InterPro"/>
</dbReference>
<dbReference type="InterPro" id="IPR016128">
    <property type="entry name" value="Pyosin/cloacin_T_dom"/>
</dbReference>
<gene>
    <name evidence="7" type="ORF">HX829_02405</name>
</gene>
<feature type="domain" description="Colicin E3-like ribonuclease" evidence="6">
    <location>
        <begin position="321"/>
        <end position="400"/>
    </location>
</feature>
<evidence type="ECO:0000259" key="6">
    <source>
        <dbReference type="Pfam" id="PF09000"/>
    </source>
</evidence>